<dbReference type="STRING" id="1112.A9D12_09455"/>
<reference evidence="2 3" key="1">
    <citation type="submission" date="2016-05" db="EMBL/GenBank/DDBJ databases">
        <title>Compelete Genome Sequence of Bacteriochlorophyll-Synthesizing Bacterium Porphyrobacter neustonensis DSM 9434.</title>
        <authorList>
            <person name="Shi X.-L."/>
            <person name="Wu Y.-H."/>
            <person name="Cheng H."/>
            <person name="Xu L."/>
            <person name="Zhang X.-Q."/>
            <person name="Wang C.-S."/>
            <person name="Xu X.-W."/>
        </authorList>
    </citation>
    <scope>NUCLEOTIDE SEQUENCE [LARGE SCALE GENOMIC DNA]</scope>
    <source>
        <strain evidence="2 3">DSM 9434</strain>
    </source>
</reference>
<evidence type="ECO:0000313" key="2">
    <source>
        <dbReference type="EMBL" id="ANK14250.1"/>
    </source>
</evidence>
<organism evidence="2 3">
    <name type="scientific">Erythrobacter neustonensis</name>
    <dbReference type="NCBI Taxonomy" id="1112"/>
    <lineage>
        <taxon>Bacteria</taxon>
        <taxon>Pseudomonadati</taxon>
        <taxon>Pseudomonadota</taxon>
        <taxon>Alphaproteobacteria</taxon>
        <taxon>Sphingomonadales</taxon>
        <taxon>Erythrobacteraceae</taxon>
        <taxon>Erythrobacter/Porphyrobacter group</taxon>
        <taxon>Erythrobacter</taxon>
    </lineage>
</organism>
<dbReference type="OrthoDB" id="7409816at2"/>
<dbReference type="Proteomes" id="UP000078263">
    <property type="component" value="Chromosome"/>
</dbReference>
<name>A0A192D809_9SPHN</name>
<dbReference type="PROSITE" id="PS51257">
    <property type="entry name" value="PROKAR_LIPOPROTEIN"/>
    <property type="match status" value="1"/>
</dbReference>
<sequence length="118" mass="12315">MQVRFFQCARGHSASLAALGLGAVMLAGCVQTIAESRVQSALVDAGLDRANADCMATRMVDRLTIDQLRKLEALKPQGNEPARPTTLQGYVDRVARVGDAEVLAVTSSSAALCVAGLG</sequence>
<keyword evidence="1" id="KW-0732">Signal</keyword>
<dbReference type="EMBL" id="CP016033">
    <property type="protein sequence ID" value="ANK14250.1"/>
    <property type="molecule type" value="Genomic_DNA"/>
</dbReference>
<evidence type="ECO:0000256" key="1">
    <source>
        <dbReference type="SAM" id="SignalP"/>
    </source>
</evidence>
<proteinExistence type="predicted"/>
<evidence type="ECO:0000313" key="3">
    <source>
        <dbReference type="Proteomes" id="UP000078263"/>
    </source>
</evidence>
<dbReference type="AlphaFoldDB" id="A0A192D809"/>
<feature type="chain" id="PRO_5008251879" description="Lipoprotein" evidence="1">
    <location>
        <begin position="28"/>
        <end position="118"/>
    </location>
</feature>
<protein>
    <recommendedName>
        <fullName evidence="4">Lipoprotein</fullName>
    </recommendedName>
</protein>
<evidence type="ECO:0008006" key="4">
    <source>
        <dbReference type="Google" id="ProtNLM"/>
    </source>
</evidence>
<gene>
    <name evidence="2" type="ORF">A9D12_09455</name>
</gene>
<feature type="signal peptide" evidence="1">
    <location>
        <begin position="1"/>
        <end position="27"/>
    </location>
</feature>
<keyword evidence="3" id="KW-1185">Reference proteome</keyword>
<dbReference type="KEGG" id="pns:A9D12_09455"/>
<accession>A0A192D809</accession>